<evidence type="ECO:0000256" key="11">
    <source>
        <dbReference type="RuleBase" id="RU361175"/>
    </source>
</evidence>
<dbReference type="GO" id="GO:0008422">
    <property type="term" value="F:beta-glucosidase activity"/>
    <property type="evidence" value="ECO:0007669"/>
    <property type="project" value="UniProtKB-EC"/>
</dbReference>
<accession>A0A6H1PA52</accession>
<evidence type="ECO:0000256" key="9">
    <source>
        <dbReference type="PIRSR" id="PIRSR617736-1"/>
    </source>
</evidence>
<dbReference type="Gene3D" id="3.20.20.80">
    <property type="entry name" value="Glycosidases"/>
    <property type="match status" value="1"/>
</dbReference>
<feature type="active site" description="Nucleophile" evidence="9">
    <location>
        <position position="353"/>
    </location>
</feature>
<feature type="binding site" evidence="10">
    <location>
        <position position="121"/>
    </location>
    <ligand>
        <name>substrate</name>
    </ligand>
</feature>
<evidence type="ECO:0000313" key="12">
    <source>
        <dbReference type="EMBL" id="QIZ10345.1"/>
    </source>
</evidence>
<feature type="binding site" evidence="10">
    <location>
        <begin position="406"/>
        <end position="407"/>
    </location>
    <ligand>
        <name>substrate</name>
    </ligand>
</feature>
<dbReference type="InterPro" id="IPR001360">
    <property type="entry name" value="Glyco_hydro_1"/>
</dbReference>
<dbReference type="InterPro" id="IPR017853">
    <property type="entry name" value="GH"/>
</dbReference>
<dbReference type="FunFam" id="3.20.20.80:FF:000004">
    <property type="entry name" value="Beta-glucosidase 6-phospho-beta-glucosidase"/>
    <property type="match status" value="1"/>
</dbReference>
<evidence type="ECO:0000256" key="2">
    <source>
        <dbReference type="ARBA" id="ARBA00010838"/>
    </source>
</evidence>
<dbReference type="InterPro" id="IPR017736">
    <property type="entry name" value="Glyco_hydro_1_beta-glucosidase"/>
</dbReference>
<evidence type="ECO:0000256" key="10">
    <source>
        <dbReference type="PIRSR" id="PIRSR617736-2"/>
    </source>
</evidence>
<dbReference type="Proteomes" id="UP000501868">
    <property type="component" value="Chromosome"/>
</dbReference>
<reference evidence="12 13" key="1">
    <citation type="submission" date="2020-04" db="EMBL/GenBank/DDBJ databases">
        <title>Genome-Wide Identification of 5-Methylcytosine Sites in Bacterial Genomes By High-Throughput Sequencing of MspJI Restriction Fragments.</title>
        <authorList>
            <person name="Wu V."/>
        </authorList>
    </citation>
    <scope>NUCLEOTIDE SEQUENCE [LARGE SCALE GENOMIC DNA]</scope>
    <source>
        <strain evidence="12 13">S2</strain>
    </source>
</reference>
<dbReference type="Pfam" id="PF00232">
    <property type="entry name" value="Glyco_hydro_1"/>
    <property type="match status" value="1"/>
</dbReference>
<dbReference type="GO" id="GO:0030245">
    <property type="term" value="P:cellulose catabolic process"/>
    <property type="evidence" value="ECO:0007669"/>
    <property type="project" value="UniProtKB-KW"/>
</dbReference>
<comment type="similarity">
    <text evidence="2 11">Belongs to the glycosyl hydrolase 1 family.</text>
</comment>
<dbReference type="PANTHER" id="PTHR10353">
    <property type="entry name" value="GLYCOSYL HYDROLASE"/>
    <property type="match status" value="1"/>
</dbReference>
<evidence type="ECO:0000256" key="7">
    <source>
        <dbReference type="ARBA" id="ARBA00023295"/>
    </source>
</evidence>
<reference evidence="12 13" key="2">
    <citation type="submission" date="2020-04" db="EMBL/GenBank/DDBJ databases">
        <authorList>
            <person name="Fomenkov A."/>
            <person name="Anton B.P."/>
            <person name="Roberts R.J."/>
        </authorList>
    </citation>
    <scope>NUCLEOTIDE SEQUENCE [LARGE SCALE GENOMIC DNA]</scope>
    <source>
        <strain evidence="12 13">S2</strain>
    </source>
</reference>
<evidence type="ECO:0000256" key="4">
    <source>
        <dbReference type="ARBA" id="ARBA00022801"/>
    </source>
</evidence>
<comment type="catalytic activity">
    <reaction evidence="1 11">
        <text>Hydrolysis of terminal, non-reducing beta-D-glucosyl residues with release of beta-D-glucose.</text>
        <dbReference type="EC" id="3.2.1.21"/>
    </reaction>
</comment>
<dbReference type="AlphaFoldDB" id="A0A6H1PA52"/>
<evidence type="ECO:0000313" key="13">
    <source>
        <dbReference type="Proteomes" id="UP000501868"/>
    </source>
</evidence>
<feature type="active site" description="Proton donor" evidence="9">
    <location>
        <position position="166"/>
    </location>
</feature>
<sequence length="447" mass="51951">MSIITFPKDFRFGVSTAAYQIEGAYNEDGRGMSIWDTFSRIPGKVRNGDNGDIACDSYHRIDEDIALLKELGVNTYRFSIAWPRIFPNGRGEVNQKGLDHYHEFVDKLLENGIEPLCTIYHWDLPQALQDEGGWKNRQTIEAFVEYSDLLFREFSGKIKSWLTINEPWCVSFLGYFIGEQAPGEKNLQSALDVAHHLLLAHGKTVKRFKELGIPGEIGFAPNVTWYEPFSNRPEDIEACNRISAWFTEWFFDPVFKGTYPQILVDWFAKKGAKVNIEEGDMEIIAQPIDILGINYYTGTVSRYKEGQGTFDCEHIDIGFDRTDIDFTIYPEGFYKVLMDIKNKYGDVPIYITENGATYNQEPVDGRVRDDKRIKYLKQHLTQISRALNSGVNLKGYCIWSLMDNYEWSYGYSMRFGLVHVDYQTLKRTKKDSYYWYSKLNQNYWFEV</sequence>
<gene>
    <name evidence="12" type="ORF">HFZ78_29560</name>
</gene>
<evidence type="ECO:0000256" key="1">
    <source>
        <dbReference type="ARBA" id="ARBA00000448"/>
    </source>
</evidence>
<keyword evidence="7 11" id="KW-0326">Glycosidase</keyword>
<feature type="binding site" evidence="10">
    <location>
        <position position="165"/>
    </location>
    <ligand>
        <name>substrate</name>
    </ligand>
</feature>
<dbReference type="PANTHER" id="PTHR10353:SF36">
    <property type="entry name" value="LP05116P"/>
    <property type="match status" value="1"/>
</dbReference>
<dbReference type="PRINTS" id="PR00131">
    <property type="entry name" value="GLHYDRLASE1"/>
</dbReference>
<dbReference type="EC" id="3.2.1.21" evidence="3 11"/>
<feature type="binding site" evidence="10">
    <location>
        <position position="296"/>
    </location>
    <ligand>
        <name>substrate</name>
    </ligand>
</feature>
<evidence type="ECO:0000256" key="3">
    <source>
        <dbReference type="ARBA" id="ARBA00012744"/>
    </source>
</evidence>
<evidence type="ECO:0000256" key="6">
    <source>
        <dbReference type="ARBA" id="ARBA00023277"/>
    </source>
</evidence>
<name>A0A6H1PA52_PRIMG</name>
<protein>
    <recommendedName>
        <fullName evidence="3 11">Beta-glucosidase</fullName>
        <ecNumber evidence="3 11">3.2.1.21</ecNumber>
    </recommendedName>
</protein>
<dbReference type="InterPro" id="IPR033132">
    <property type="entry name" value="GH_1_N_CS"/>
</dbReference>
<proteinExistence type="inferred from homology"/>
<dbReference type="GO" id="GO:0005829">
    <property type="term" value="C:cytosol"/>
    <property type="evidence" value="ECO:0007669"/>
    <property type="project" value="TreeGrafter"/>
</dbReference>
<keyword evidence="6" id="KW-0119">Carbohydrate metabolism</keyword>
<keyword evidence="5" id="KW-0136">Cellulose degradation</keyword>
<keyword evidence="8" id="KW-0624">Polysaccharide degradation</keyword>
<keyword evidence="4 11" id="KW-0378">Hydrolase</keyword>
<dbReference type="SUPFAM" id="SSF51445">
    <property type="entry name" value="(Trans)glycosidases"/>
    <property type="match status" value="1"/>
</dbReference>
<evidence type="ECO:0000256" key="5">
    <source>
        <dbReference type="ARBA" id="ARBA00023001"/>
    </source>
</evidence>
<organism evidence="12 13">
    <name type="scientific">Priestia megaterium</name>
    <name type="common">Bacillus megaterium</name>
    <dbReference type="NCBI Taxonomy" id="1404"/>
    <lineage>
        <taxon>Bacteria</taxon>
        <taxon>Bacillati</taxon>
        <taxon>Bacillota</taxon>
        <taxon>Bacilli</taxon>
        <taxon>Bacillales</taxon>
        <taxon>Bacillaceae</taxon>
        <taxon>Priestia</taxon>
    </lineage>
</organism>
<feature type="binding site" evidence="10">
    <location>
        <position position="20"/>
    </location>
    <ligand>
        <name>substrate</name>
    </ligand>
</feature>
<dbReference type="PROSITE" id="PS00653">
    <property type="entry name" value="GLYCOSYL_HYDROL_F1_2"/>
    <property type="match status" value="1"/>
</dbReference>
<feature type="binding site" evidence="10">
    <location>
        <position position="399"/>
    </location>
    <ligand>
        <name>substrate</name>
    </ligand>
</feature>
<evidence type="ECO:0000256" key="8">
    <source>
        <dbReference type="ARBA" id="ARBA00023326"/>
    </source>
</evidence>
<dbReference type="NCBIfam" id="TIGR03356">
    <property type="entry name" value="BGL"/>
    <property type="match status" value="1"/>
</dbReference>
<dbReference type="EMBL" id="CP051128">
    <property type="protein sequence ID" value="QIZ10345.1"/>
    <property type="molecule type" value="Genomic_DNA"/>
</dbReference>